<evidence type="ECO:0000313" key="1">
    <source>
        <dbReference type="EnsemblMetazoa" id="Aqu2.1.30351_001"/>
    </source>
</evidence>
<reference evidence="1" key="1">
    <citation type="submission" date="2017-05" db="UniProtKB">
        <authorList>
            <consortium name="EnsemblMetazoa"/>
        </authorList>
    </citation>
    <scope>IDENTIFICATION</scope>
</reference>
<dbReference type="Pfam" id="PF02992">
    <property type="entry name" value="Transposase_21"/>
    <property type="match status" value="1"/>
</dbReference>
<dbReference type="STRING" id="400682.A0A1X7URQ6"/>
<dbReference type="AlphaFoldDB" id="A0A1X7URQ6"/>
<proteinExistence type="predicted"/>
<dbReference type="PANTHER" id="PTHR46579">
    <property type="entry name" value="F5/8 TYPE C DOMAIN-CONTAINING PROTEIN-RELATED"/>
    <property type="match status" value="1"/>
</dbReference>
<protein>
    <submittedName>
        <fullName evidence="1">Uncharacterized protein</fullName>
    </submittedName>
</protein>
<dbReference type="PANTHER" id="PTHR46579:SF2">
    <property type="entry name" value="C2H2-TYPE DOMAIN-CONTAINING PROTEIN"/>
    <property type="match status" value="1"/>
</dbReference>
<accession>A0A1X7URQ6</accession>
<name>A0A1X7URQ6_AMPQE</name>
<dbReference type="EnsemblMetazoa" id="Aqu2.1.30351_001">
    <property type="protein sequence ID" value="Aqu2.1.30351_001"/>
    <property type="gene ID" value="Aqu2.1.30351"/>
</dbReference>
<dbReference type="InterPro" id="IPR004242">
    <property type="entry name" value="Transposase_21"/>
</dbReference>
<sequence length="387" mass="44900">LLLRPGFVAICESTRTNHESSSNSIHIQNGMVWKQIQQYDGNEFLISPYGYAFMLNVDWFQLFEKHVYSVGVIYLAVLNLPQNMRYKRENVILVWLIPGPTEPPLNINSYLAPLVYDLLLLWSEVSLHISVSEDQVVVKTALLAVLAIFQQLLKLPYFNPVCHLLIDPMHNLFLGTAKYVTQKIWIGMQLLEKRELDIIYKWQQQVNIPMHIGQLPSKIDSCATLTAEQKMIWTIYCSIYCLHGPLSESEIECWRHFVLACKRLCKRAISNHEITTADGLLLQFGKNYGPLNPFWLIISFEQYNNGRLFNQPTKNHCIEMQHMNRFHKDNLHLELIHLAETMPLFDDFGPFVSQHAKSFQSTATTSEDYDIVTDFSELLLKFYAQIN</sequence>
<organism evidence="1">
    <name type="scientific">Amphimedon queenslandica</name>
    <name type="common">Sponge</name>
    <dbReference type="NCBI Taxonomy" id="400682"/>
    <lineage>
        <taxon>Eukaryota</taxon>
        <taxon>Metazoa</taxon>
        <taxon>Porifera</taxon>
        <taxon>Demospongiae</taxon>
        <taxon>Heteroscleromorpha</taxon>
        <taxon>Haplosclerida</taxon>
        <taxon>Niphatidae</taxon>
        <taxon>Amphimedon</taxon>
    </lineage>
</organism>
<dbReference type="InParanoid" id="A0A1X7URQ6"/>